<dbReference type="AlphaFoldDB" id="A0AAW1JDD3"/>
<evidence type="ECO:0000313" key="2">
    <source>
        <dbReference type="EMBL" id="KAK9701042.1"/>
    </source>
</evidence>
<name>A0AAW1JDD3_POPJA</name>
<accession>A0AAW1JDD3</accession>
<sequence length="100" mass="11123">MDLSDETLDDLDANPDYQEELETNDSYSSDSEIPVSASTSKFYPNRTSITTRSPLVQSRKSRTISQYPLPQPNPNLASQSPPPQSGNMFDNIVWTDPIGN</sequence>
<feature type="compositionally biased region" description="Polar residues" evidence="1">
    <location>
        <begin position="24"/>
        <end position="79"/>
    </location>
</feature>
<organism evidence="2 3">
    <name type="scientific">Popillia japonica</name>
    <name type="common">Japanese beetle</name>
    <dbReference type="NCBI Taxonomy" id="7064"/>
    <lineage>
        <taxon>Eukaryota</taxon>
        <taxon>Metazoa</taxon>
        <taxon>Ecdysozoa</taxon>
        <taxon>Arthropoda</taxon>
        <taxon>Hexapoda</taxon>
        <taxon>Insecta</taxon>
        <taxon>Pterygota</taxon>
        <taxon>Neoptera</taxon>
        <taxon>Endopterygota</taxon>
        <taxon>Coleoptera</taxon>
        <taxon>Polyphaga</taxon>
        <taxon>Scarabaeiformia</taxon>
        <taxon>Scarabaeidae</taxon>
        <taxon>Rutelinae</taxon>
        <taxon>Popillia</taxon>
    </lineage>
</organism>
<comment type="caution">
    <text evidence="2">The sequence shown here is derived from an EMBL/GenBank/DDBJ whole genome shotgun (WGS) entry which is preliminary data.</text>
</comment>
<dbReference type="Proteomes" id="UP001458880">
    <property type="component" value="Unassembled WGS sequence"/>
</dbReference>
<protein>
    <submittedName>
        <fullName evidence="2">Uncharacterized protein</fullName>
    </submittedName>
</protein>
<dbReference type="EMBL" id="JASPKY010000424">
    <property type="protein sequence ID" value="KAK9701042.1"/>
    <property type="molecule type" value="Genomic_DNA"/>
</dbReference>
<keyword evidence="3" id="KW-1185">Reference proteome</keyword>
<evidence type="ECO:0000256" key="1">
    <source>
        <dbReference type="SAM" id="MobiDB-lite"/>
    </source>
</evidence>
<reference evidence="2 3" key="1">
    <citation type="journal article" date="2024" name="BMC Genomics">
        <title>De novo assembly and annotation of Popillia japonica's genome with initial clues to its potential as an invasive pest.</title>
        <authorList>
            <person name="Cucini C."/>
            <person name="Boschi S."/>
            <person name="Funari R."/>
            <person name="Cardaioli E."/>
            <person name="Iannotti N."/>
            <person name="Marturano G."/>
            <person name="Paoli F."/>
            <person name="Bruttini M."/>
            <person name="Carapelli A."/>
            <person name="Frati F."/>
            <person name="Nardi F."/>
        </authorList>
    </citation>
    <scope>NUCLEOTIDE SEQUENCE [LARGE SCALE GENOMIC DNA]</scope>
    <source>
        <strain evidence="2">DMR45628</strain>
    </source>
</reference>
<gene>
    <name evidence="2" type="ORF">QE152_g30865</name>
</gene>
<feature type="compositionally biased region" description="Acidic residues" evidence="1">
    <location>
        <begin position="1"/>
        <end position="23"/>
    </location>
</feature>
<feature type="region of interest" description="Disordered" evidence="1">
    <location>
        <begin position="1"/>
        <end position="100"/>
    </location>
</feature>
<evidence type="ECO:0000313" key="3">
    <source>
        <dbReference type="Proteomes" id="UP001458880"/>
    </source>
</evidence>
<proteinExistence type="predicted"/>